<evidence type="ECO:0000313" key="3">
    <source>
        <dbReference type="Proteomes" id="UP000593892"/>
    </source>
</evidence>
<dbReference type="InterPro" id="IPR036280">
    <property type="entry name" value="Multihaem_cyt_sf"/>
</dbReference>
<name>A0A7S7SLN0_PALFE</name>
<dbReference type="KEGG" id="pfer:IRI77_01300"/>
<proteinExistence type="predicted"/>
<dbReference type="Pfam" id="PF13453">
    <property type="entry name" value="Zn_ribbon_TFIIB"/>
    <property type="match status" value="1"/>
</dbReference>
<gene>
    <name evidence="2" type="ORF">IRI77_01300</name>
</gene>
<feature type="domain" description="Transcription factor zinc-finger" evidence="1">
    <location>
        <begin position="112"/>
        <end position="152"/>
    </location>
</feature>
<keyword evidence="3" id="KW-1185">Reference proteome</keyword>
<dbReference type="EMBL" id="CP063849">
    <property type="protein sequence ID" value="QOY88626.1"/>
    <property type="molecule type" value="Genomic_DNA"/>
</dbReference>
<accession>A0A7S7SLN0</accession>
<evidence type="ECO:0000259" key="1">
    <source>
        <dbReference type="Pfam" id="PF13453"/>
    </source>
</evidence>
<evidence type="ECO:0000313" key="2">
    <source>
        <dbReference type="EMBL" id="QOY88626.1"/>
    </source>
</evidence>
<organism evidence="2 3">
    <name type="scientific">Paludibaculum fermentans</name>
    <dbReference type="NCBI Taxonomy" id="1473598"/>
    <lineage>
        <taxon>Bacteria</taxon>
        <taxon>Pseudomonadati</taxon>
        <taxon>Acidobacteriota</taxon>
        <taxon>Terriglobia</taxon>
        <taxon>Bryobacterales</taxon>
        <taxon>Bryobacteraceae</taxon>
        <taxon>Paludibaculum</taxon>
    </lineage>
</organism>
<sequence>MNCRNCGGALRLDSGREALACDFCHTLVYPEPNEEGVRVFEAGTGEMCPVCRQELRHASYLGKRLGYCTKCLGMLLDLDSFGALVQIVRARRDRIPEPPRPLDPMELERVIDCPRCHQRMDTHPYAGPGNIVIDNCPDCRLNWLDHNELRRVTTAPDTQLNPDAWFAP</sequence>
<reference evidence="2 3" key="1">
    <citation type="submission" date="2020-10" db="EMBL/GenBank/DDBJ databases">
        <title>Complete genome sequence of Paludibaculum fermentans P105T, a facultatively anaerobic acidobacterium capable of dissimilatory Fe(III) reduction.</title>
        <authorList>
            <person name="Dedysh S.N."/>
            <person name="Beletsky A.V."/>
            <person name="Kulichevskaya I.S."/>
            <person name="Mardanov A.V."/>
            <person name="Ravin N.V."/>
        </authorList>
    </citation>
    <scope>NUCLEOTIDE SEQUENCE [LARGE SCALE GENOMIC DNA]</scope>
    <source>
        <strain evidence="2 3">P105</strain>
    </source>
</reference>
<dbReference type="AlphaFoldDB" id="A0A7S7SLN0"/>
<protein>
    <submittedName>
        <fullName evidence="2">Zf-TFIIB domain-containing protein</fullName>
    </submittedName>
</protein>
<dbReference type="Proteomes" id="UP000593892">
    <property type="component" value="Chromosome"/>
</dbReference>
<dbReference type="InterPro" id="IPR027392">
    <property type="entry name" value="TF_Znf"/>
</dbReference>
<dbReference type="SUPFAM" id="SSF48695">
    <property type="entry name" value="Multiheme cytochromes"/>
    <property type="match status" value="1"/>
</dbReference>
<dbReference type="RefSeq" id="WP_194450288.1">
    <property type="nucleotide sequence ID" value="NZ_CP063849.1"/>
</dbReference>